<proteinExistence type="inferred from homology"/>
<evidence type="ECO:0000256" key="6">
    <source>
        <dbReference type="ARBA" id="ARBA00023295"/>
    </source>
</evidence>
<dbReference type="PROSITE" id="PS00502">
    <property type="entry name" value="POLYGALACTURONASE"/>
    <property type="match status" value="1"/>
</dbReference>
<evidence type="ECO:0000256" key="8">
    <source>
        <dbReference type="PROSITE-ProRule" id="PRU10052"/>
    </source>
</evidence>
<evidence type="ECO:0000313" key="11">
    <source>
        <dbReference type="EMBL" id="GFP87865.1"/>
    </source>
</evidence>
<feature type="signal peptide" evidence="10">
    <location>
        <begin position="1"/>
        <end position="19"/>
    </location>
</feature>
<evidence type="ECO:0000256" key="5">
    <source>
        <dbReference type="ARBA" id="ARBA00022801"/>
    </source>
</evidence>
<dbReference type="InterPro" id="IPR000743">
    <property type="entry name" value="Glyco_hydro_28"/>
</dbReference>
<evidence type="ECO:0000256" key="10">
    <source>
        <dbReference type="SAM" id="SignalP"/>
    </source>
</evidence>
<dbReference type="FunFam" id="2.160.20.10:FF:000004">
    <property type="entry name" value="Pectin lyase-like superfamily protein"/>
    <property type="match status" value="1"/>
</dbReference>
<keyword evidence="10" id="KW-0732">Signal</keyword>
<comment type="similarity">
    <text evidence="2 9">Belongs to the glycosyl hydrolase 28 family.</text>
</comment>
<dbReference type="InterPro" id="IPR012334">
    <property type="entry name" value="Pectin_lyas_fold"/>
</dbReference>
<keyword evidence="4" id="KW-0964">Secreted</keyword>
<keyword evidence="6 9" id="KW-0326">Glycosidase</keyword>
<evidence type="ECO:0000256" key="2">
    <source>
        <dbReference type="ARBA" id="ARBA00008834"/>
    </source>
</evidence>
<dbReference type="GO" id="GO:0004650">
    <property type="term" value="F:polygalacturonase activity"/>
    <property type="evidence" value="ECO:0007669"/>
    <property type="project" value="InterPro"/>
</dbReference>
<keyword evidence="5 9" id="KW-0378">Hydrolase</keyword>
<dbReference type="Gene3D" id="2.160.20.10">
    <property type="entry name" value="Single-stranded right-handed beta-helix, Pectin lyase-like"/>
    <property type="match status" value="1"/>
</dbReference>
<feature type="active site" evidence="8">
    <location>
        <position position="240"/>
    </location>
</feature>
<organism evidence="11 12">
    <name type="scientific">Phtheirospermum japonicum</name>
    <dbReference type="NCBI Taxonomy" id="374723"/>
    <lineage>
        <taxon>Eukaryota</taxon>
        <taxon>Viridiplantae</taxon>
        <taxon>Streptophyta</taxon>
        <taxon>Embryophyta</taxon>
        <taxon>Tracheophyta</taxon>
        <taxon>Spermatophyta</taxon>
        <taxon>Magnoliopsida</taxon>
        <taxon>eudicotyledons</taxon>
        <taxon>Gunneridae</taxon>
        <taxon>Pentapetalae</taxon>
        <taxon>asterids</taxon>
        <taxon>lamiids</taxon>
        <taxon>Lamiales</taxon>
        <taxon>Orobanchaceae</taxon>
        <taxon>Orobanchaceae incertae sedis</taxon>
        <taxon>Phtheirospermum</taxon>
    </lineage>
</organism>
<dbReference type="InterPro" id="IPR006626">
    <property type="entry name" value="PbH1"/>
</dbReference>
<dbReference type="GO" id="GO:0005975">
    <property type="term" value="P:carbohydrate metabolic process"/>
    <property type="evidence" value="ECO:0007669"/>
    <property type="project" value="InterPro"/>
</dbReference>
<keyword evidence="12" id="KW-1185">Reference proteome</keyword>
<evidence type="ECO:0000256" key="3">
    <source>
        <dbReference type="ARBA" id="ARBA00022512"/>
    </source>
</evidence>
<gene>
    <name evidence="11" type="ORF">PHJA_000930200</name>
</gene>
<comment type="caution">
    <text evidence="11">The sequence shown here is derived from an EMBL/GenBank/DDBJ whole genome shotgun (WGS) entry which is preliminary data.</text>
</comment>
<protein>
    <submittedName>
        <fullName evidence="11">Exopolygalacturonase</fullName>
    </submittedName>
</protein>
<evidence type="ECO:0000313" key="12">
    <source>
        <dbReference type="Proteomes" id="UP000653305"/>
    </source>
</evidence>
<evidence type="ECO:0000256" key="7">
    <source>
        <dbReference type="ARBA" id="ARBA00023316"/>
    </source>
</evidence>
<dbReference type="PANTHER" id="PTHR31375">
    <property type="match status" value="1"/>
</dbReference>
<dbReference type="AlphaFoldDB" id="A0A830BWL8"/>
<sequence length="395" mass="42961">MAFTNIVLIFLSIAVAVNGDIPTRFFDVTRYGAVADGRTDDSPAFLRAWRDACAYRGKSGVWIPRGTYMVGSVSFSGPCNGPIAFLIKGALRAPTQPSKFFTDTWIGFRYVNRLTLTGGGYLDGQGQVAWPYNDCHNNPGCKPLPASLRLDFVTNSKIHHLRSINSKNSHINLFACSNLNISQIRLTAPGNSPNTDGIRIGSSNKIQISNSIISTGDDCVSMVSGSQNIDISRVQCGPGHGISIGSLGKDHEKEYVVGISVRNCSFIGTDNGVRIKTWAPSLTSLATDIIFENIYMSNVRNPIFIDQQYCPYANCMQLQGVSSAVQVQNVMFKNIWGISQTEVAVNIRCSGIRPCKNVKLVDINLSYMNRRGRATASCSNVFGKSYGLKIPGGCL</sequence>
<evidence type="ECO:0000256" key="9">
    <source>
        <dbReference type="RuleBase" id="RU361169"/>
    </source>
</evidence>
<dbReference type="Pfam" id="PF00295">
    <property type="entry name" value="Glyco_hydro_28"/>
    <property type="match status" value="1"/>
</dbReference>
<evidence type="ECO:0000256" key="4">
    <source>
        <dbReference type="ARBA" id="ARBA00022525"/>
    </source>
</evidence>
<name>A0A830BWL8_9LAMI</name>
<dbReference type="OrthoDB" id="187139at2759"/>
<evidence type="ECO:0000256" key="1">
    <source>
        <dbReference type="ARBA" id="ARBA00004191"/>
    </source>
</evidence>
<feature type="chain" id="PRO_5032953491" evidence="10">
    <location>
        <begin position="20"/>
        <end position="395"/>
    </location>
</feature>
<dbReference type="SMART" id="SM00710">
    <property type="entry name" value="PbH1"/>
    <property type="match status" value="5"/>
</dbReference>
<dbReference type="EMBL" id="BMAC01000158">
    <property type="protein sequence ID" value="GFP87865.1"/>
    <property type="molecule type" value="Genomic_DNA"/>
</dbReference>
<keyword evidence="7" id="KW-0961">Cell wall biogenesis/degradation</keyword>
<comment type="subcellular location">
    <subcellularLocation>
        <location evidence="1">Secreted</location>
        <location evidence="1">Cell wall</location>
    </subcellularLocation>
</comment>
<reference evidence="11" key="1">
    <citation type="submission" date="2020-07" db="EMBL/GenBank/DDBJ databases">
        <title>Ethylene signaling mediates host invasion by parasitic plants.</title>
        <authorList>
            <person name="Yoshida S."/>
        </authorList>
    </citation>
    <scope>NUCLEOTIDE SEQUENCE</scope>
    <source>
        <strain evidence="11">Okayama</strain>
    </source>
</reference>
<dbReference type="SUPFAM" id="SSF51126">
    <property type="entry name" value="Pectin lyase-like"/>
    <property type="match status" value="1"/>
</dbReference>
<dbReference type="Proteomes" id="UP000653305">
    <property type="component" value="Unassembled WGS sequence"/>
</dbReference>
<accession>A0A830BWL8</accession>
<dbReference type="InterPro" id="IPR011050">
    <property type="entry name" value="Pectin_lyase_fold/virulence"/>
</dbReference>
<keyword evidence="3" id="KW-0134">Cell wall</keyword>
<dbReference type="GO" id="GO:0071555">
    <property type="term" value="P:cell wall organization"/>
    <property type="evidence" value="ECO:0007669"/>
    <property type="project" value="UniProtKB-KW"/>
</dbReference>